<feature type="domain" description="C3H1-type" evidence="3">
    <location>
        <begin position="144"/>
        <end position="173"/>
    </location>
</feature>
<keyword evidence="1" id="KW-0479">Metal-binding</keyword>
<feature type="region of interest" description="Disordered" evidence="2">
    <location>
        <begin position="445"/>
        <end position="522"/>
    </location>
</feature>
<protein>
    <recommendedName>
        <fullName evidence="3">C3H1-type domain-containing protein</fullName>
    </recommendedName>
</protein>
<dbReference type="EMBL" id="KV878209">
    <property type="protein sequence ID" value="OJJ40392.1"/>
    <property type="molecule type" value="Genomic_DNA"/>
</dbReference>
<evidence type="ECO:0000313" key="4">
    <source>
        <dbReference type="EMBL" id="OJJ40392.1"/>
    </source>
</evidence>
<proteinExistence type="predicted"/>
<dbReference type="RefSeq" id="XP_040694068.1">
    <property type="nucleotide sequence ID" value="XM_040832353.1"/>
</dbReference>
<dbReference type="GO" id="GO:0008270">
    <property type="term" value="F:zinc ion binding"/>
    <property type="evidence" value="ECO:0007669"/>
    <property type="project" value="UniProtKB-KW"/>
</dbReference>
<feature type="compositionally biased region" description="Low complexity" evidence="2">
    <location>
        <begin position="460"/>
        <end position="474"/>
    </location>
</feature>
<reference evidence="5" key="1">
    <citation type="journal article" date="2017" name="Genome Biol.">
        <title>Comparative genomics reveals high biological diversity and specific adaptations in the industrially and medically important fungal genus Aspergillus.</title>
        <authorList>
            <person name="de Vries R.P."/>
            <person name="Riley R."/>
            <person name="Wiebenga A."/>
            <person name="Aguilar-Osorio G."/>
            <person name="Amillis S."/>
            <person name="Uchima C.A."/>
            <person name="Anderluh G."/>
            <person name="Asadollahi M."/>
            <person name="Askin M."/>
            <person name="Barry K."/>
            <person name="Battaglia E."/>
            <person name="Bayram O."/>
            <person name="Benocci T."/>
            <person name="Braus-Stromeyer S.A."/>
            <person name="Caldana C."/>
            <person name="Canovas D."/>
            <person name="Cerqueira G.C."/>
            <person name="Chen F."/>
            <person name="Chen W."/>
            <person name="Choi C."/>
            <person name="Clum A."/>
            <person name="Dos Santos R.A."/>
            <person name="Damasio A.R."/>
            <person name="Diallinas G."/>
            <person name="Emri T."/>
            <person name="Fekete E."/>
            <person name="Flipphi M."/>
            <person name="Freyberg S."/>
            <person name="Gallo A."/>
            <person name="Gournas C."/>
            <person name="Habgood R."/>
            <person name="Hainaut M."/>
            <person name="Harispe M.L."/>
            <person name="Henrissat B."/>
            <person name="Hilden K.S."/>
            <person name="Hope R."/>
            <person name="Hossain A."/>
            <person name="Karabika E."/>
            <person name="Karaffa L."/>
            <person name="Karanyi Z."/>
            <person name="Krasevec N."/>
            <person name="Kuo A."/>
            <person name="Kusch H."/>
            <person name="LaButti K."/>
            <person name="Lagendijk E.L."/>
            <person name="Lapidus A."/>
            <person name="Levasseur A."/>
            <person name="Lindquist E."/>
            <person name="Lipzen A."/>
            <person name="Logrieco A.F."/>
            <person name="MacCabe A."/>
            <person name="Maekelae M.R."/>
            <person name="Malavazi I."/>
            <person name="Melin P."/>
            <person name="Meyer V."/>
            <person name="Mielnichuk N."/>
            <person name="Miskei M."/>
            <person name="Molnar A.P."/>
            <person name="Mule G."/>
            <person name="Ngan C.Y."/>
            <person name="Orejas M."/>
            <person name="Orosz E."/>
            <person name="Ouedraogo J.P."/>
            <person name="Overkamp K.M."/>
            <person name="Park H.-S."/>
            <person name="Perrone G."/>
            <person name="Piumi F."/>
            <person name="Punt P.J."/>
            <person name="Ram A.F."/>
            <person name="Ramon A."/>
            <person name="Rauscher S."/>
            <person name="Record E."/>
            <person name="Riano-Pachon D.M."/>
            <person name="Robert V."/>
            <person name="Roehrig J."/>
            <person name="Ruller R."/>
            <person name="Salamov A."/>
            <person name="Salih N.S."/>
            <person name="Samson R.A."/>
            <person name="Sandor E."/>
            <person name="Sanguinetti M."/>
            <person name="Schuetze T."/>
            <person name="Sepcic K."/>
            <person name="Shelest E."/>
            <person name="Sherlock G."/>
            <person name="Sophianopoulou V."/>
            <person name="Squina F.M."/>
            <person name="Sun H."/>
            <person name="Susca A."/>
            <person name="Todd R.B."/>
            <person name="Tsang A."/>
            <person name="Unkles S.E."/>
            <person name="van de Wiele N."/>
            <person name="van Rossen-Uffink D."/>
            <person name="Oliveira J.V."/>
            <person name="Vesth T.C."/>
            <person name="Visser J."/>
            <person name="Yu J.-H."/>
            <person name="Zhou M."/>
            <person name="Andersen M.R."/>
            <person name="Archer D.B."/>
            <person name="Baker S.E."/>
            <person name="Benoit I."/>
            <person name="Brakhage A.A."/>
            <person name="Braus G.H."/>
            <person name="Fischer R."/>
            <person name="Frisvad J.C."/>
            <person name="Goldman G.H."/>
            <person name="Houbraken J."/>
            <person name="Oakley B."/>
            <person name="Pocsi I."/>
            <person name="Scazzocchio C."/>
            <person name="Seiboth B."/>
            <person name="vanKuyk P.A."/>
            <person name="Wortman J."/>
            <person name="Dyer P.S."/>
            <person name="Grigoriev I.V."/>
        </authorList>
    </citation>
    <scope>NUCLEOTIDE SEQUENCE [LARGE SCALE GENOMIC DNA]</scope>
    <source>
        <strain evidence="5">DTO 134E9</strain>
    </source>
</reference>
<keyword evidence="1" id="KW-0863">Zinc-finger</keyword>
<feature type="compositionally biased region" description="Polar residues" evidence="2">
    <location>
        <begin position="363"/>
        <end position="374"/>
    </location>
</feature>
<accession>A0A1L9RZP5</accession>
<evidence type="ECO:0000313" key="5">
    <source>
        <dbReference type="Proteomes" id="UP000184383"/>
    </source>
</evidence>
<evidence type="ECO:0000259" key="3">
    <source>
        <dbReference type="PROSITE" id="PS50103"/>
    </source>
</evidence>
<evidence type="ECO:0000256" key="2">
    <source>
        <dbReference type="SAM" id="MobiDB-lite"/>
    </source>
</evidence>
<dbReference type="STRING" id="1073089.A0A1L9RZP5"/>
<feature type="compositionally biased region" description="Basic residues" evidence="2">
    <location>
        <begin position="384"/>
        <end position="395"/>
    </location>
</feature>
<gene>
    <name evidence="4" type="ORF">ASPWEDRAFT_22577</name>
</gene>
<dbReference type="OrthoDB" id="5355510at2759"/>
<dbReference type="VEuPathDB" id="FungiDB:ASPWEDRAFT_22577"/>
<dbReference type="Proteomes" id="UP000184383">
    <property type="component" value="Unassembled WGS sequence"/>
</dbReference>
<feature type="region of interest" description="Disordered" evidence="2">
    <location>
        <begin position="243"/>
        <end position="305"/>
    </location>
</feature>
<dbReference type="PROSITE" id="PS50103">
    <property type="entry name" value="ZF_C3H1"/>
    <property type="match status" value="1"/>
</dbReference>
<name>A0A1L9RZP5_ASPWE</name>
<dbReference type="AlphaFoldDB" id="A0A1L9RZP5"/>
<dbReference type="InterPro" id="IPR000571">
    <property type="entry name" value="Znf_CCCH"/>
</dbReference>
<feature type="region of interest" description="Disordered" evidence="2">
    <location>
        <begin position="363"/>
        <end position="412"/>
    </location>
</feature>
<dbReference type="GeneID" id="63748201"/>
<sequence>MASPLRPQFFCTRPNGSLTPLIAVDDLPAHVSLRGVPRVLSASDTQGMTSLGTVSPRSQSYIVDGLSPRASPTGYRGRDDLQSTLLRFVSDENLPASQRLALHALLQQSFSQNWGNMANNGQTHGWVVPSASGSGGARQGMHYNVKKEYCSYWIRHGECDYQQQGCLYKHEMPTDPAMLEKLGLRDIPRWYREKYSIPSLLPNGGARSQVASGPHWKDEAADRGALKSIQYPSRLGLNSSAENFDAEKNTKQQVKTTPYIPPALQPSATITGHARPAYNATNSPKGPASQKHGPKHTSNPTTKKIDLLSFDPIQEKSFLDPMAGAAGEMNYPNTNDKTSVVEEADRIQREEFVRSLQSLMPASMTGSPEYQQNIPLEPRDHQNRTRKFQKSRRLYQPRSQSMTPDAGHHEPMESVSFKNLHSNATGFSSGASAISKGSNLASPITLGSAMSSDPPTRVASPSLHSHTSMSSESSPRVLNNRVKDKDMKSIPAAIGTKRTVHRQRSPGSSDDDLFCTPMGRGK</sequence>
<keyword evidence="5" id="KW-1185">Reference proteome</keyword>
<organism evidence="4 5">
    <name type="scientific">Aspergillus wentii DTO 134E9</name>
    <dbReference type="NCBI Taxonomy" id="1073089"/>
    <lineage>
        <taxon>Eukaryota</taxon>
        <taxon>Fungi</taxon>
        <taxon>Dikarya</taxon>
        <taxon>Ascomycota</taxon>
        <taxon>Pezizomycotina</taxon>
        <taxon>Eurotiomycetes</taxon>
        <taxon>Eurotiomycetidae</taxon>
        <taxon>Eurotiales</taxon>
        <taxon>Aspergillaceae</taxon>
        <taxon>Aspergillus</taxon>
        <taxon>Aspergillus subgen. Cremei</taxon>
    </lineage>
</organism>
<evidence type="ECO:0000256" key="1">
    <source>
        <dbReference type="PROSITE-ProRule" id="PRU00723"/>
    </source>
</evidence>
<keyword evidence="1" id="KW-0862">Zinc</keyword>
<feature type="zinc finger region" description="C3H1-type" evidence="1">
    <location>
        <begin position="144"/>
        <end position="173"/>
    </location>
</feature>